<proteinExistence type="predicted"/>
<keyword evidence="2" id="KW-0732">Signal</keyword>
<feature type="compositionally biased region" description="Low complexity" evidence="1">
    <location>
        <begin position="105"/>
        <end position="116"/>
    </location>
</feature>
<gene>
    <name evidence="3" type="ORF">SSP0437_LOCUS12997</name>
</gene>
<feature type="signal peptide" evidence="2">
    <location>
        <begin position="1"/>
        <end position="19"/>
    </location>
</feature>
<sequence>MRSRWRAAVGFSLTELTAAYTVGSSGLVDLTTLSDNVSCVSTGELLASMPSLSSPEPTTVAHREMLNTPTSSSSTKSSSTTTPTPLSAALRTSPGAGLNVDEVLSTASPSTPSKAS</sequence>
<protein>
    <submittedName>
        <fullName evidence="3">Uncharacterized protein</fullName>
    </submittedName>
</protein>
<accession>A0A7S1VUP8</accession>
<feature type="region of interest" description="Disordered" evidence="1">
    <location>
        <begin position="47"/>
        <end position="116"/>
    </location>
</feature>
<evidence type="ECO:0000313" key="3">
    <source>
        <dbReference type="EMBL" id="CAD9310634.1"/>
    </source>
</evidence>
<dbReference type="AlphaFoldDB" id="A0A7S1VUP8"/>
<name>A0A7S1VUP8_9EUKA</name>
<feature type="chain" id="PRO_5031230703" evidence="2">
    <location>
        <begin position="20"/>
        <end position="116"/>
    </location>
</feature>
<feature type="compositionally biased region" description="Low complexity" evidence="1">
    <location>
        <begin position="68"/>
        <end position="85"/>
    </location>
</feature>
<dbReference type="EMBL" id="HBGL01016621">
    <property type="protein sequence ID" value="CAD9310634.1"/>
    <property type="molecule type" value="Transcribed_RNA"/>
</dbReference>
<organism evidence="3">
    <name type="scientific">Sexangularia sp. CB-2014</name>
    <dbReference type="NCBI Taxonomy" id="1486929"/>
    <lineage>
        <taxon>Eukaryota</taxon>
        <taxon>Amoebozoa</taxon>
        <taxon>Tubulinea</taxon>
        <taxon>Elardia</taxon>
        <taxon>Arcellinida</taxon>
        <taxon>Arcellinida incertae sedis</taxon>
        <taxon>Sexangularia</taxon>
    </lineage>
</organism>
<reference evidence="3" key="1">
    <citation type="submission" date="2021-01" db="EMBL/GenBank/DDBJ databases">
        <authorList>
            <person name="Corre E."/>
            <person name="Pelletier E."/>
            <person name="Niang G."/>
            <person name="Scheremetjew M."/>
            <person name="Finn R."/>
            <person name="Kale V."/>
            <person name="Holt S."/>
            <person name="Cochrane G."/>
            <person name="Meng A."/>
            <person name="Brown T."/>
            <person name="Cohen L."/>
        </authorList>
    </citation>
    <scope>NUCLEOTIDE SEQUENCE</scope>
    <source>
        <strain evidence="3">ATCC 50979</strain>
    </source>
</reference>
<evidence type="ECO:0000256" key="2">
    <source>
        <dbReference type="SAM" id="SignalP"/>
    </source>
</evidence>
<evidence type="ECO:0000256" key="1">
    <source>
        <dbReference type="SAM" id="MobiDB-lite"/>
    </source>
</evidence>